<dbReference type="PANTHER" id="PTHR13742">
    <property type="entry name" value="RETINOBLASTOMA-ASSOCIATED PROTEIN RB -RELATED"/>
    <property type="match status" value="1"/>
</dbReference>
<evidence type="ECO:0000313" key="3">
    <source>
        <dbReference type="Proteomes" id="UP000008983"/>
    </source>
</evidence>
<reference evidence="2 3" key="1">
    <citation type="submission" date="2011-07" db="EMBL/GenBank/DDBJ databases">
        <authorList>
            <person name="Coyne R."/>
            <person name="Brami D."/>
            <person name="Johnson J."/>
            <person name="Hostetler J."/>
            <person name="Hannick L."/>
            <person name="Clark T."/>
            <person name="Cassidy-Hanley D."/>
            <person name="Inman J."/>
        </authorList>
    </citation>
    <scope>NUCLEOTIDE SEQUENCE [LARGE SCALE GENOMIC DNA]</scope>
    <source>
        <strain evidence="2 3">G5</strain>
    </source>
</reference>
<dbReference type="GO" id="GO:2000134">
    <property type="term" value="P:negative regulation of G1/S transition of mitotic cell cycle"/>
    <property type="evidence" value="ECO:0007669"/>
    <property type="project" value="TreeGrafter"/>
</dbReference>
<dbReference type="GO" id="GO:0005667">
    <property type="term" value="C:transcription regulator complex"/>
    <property type="evidence" value="ECO:0007669"/>
    <property type="project" value="TreeGrafter"/>
</dbReference>
<gene>
    <name evidence="2" type="ORF">IMG5_199290</name>
</gene>
<dbReference type="InParanoid" id="G0R5I9"/>
<dbReference type="eggNOG" id="KOG1010">
    <property type="taxonomic scope" value="Eukaryota"/>
</dbReference>
<dbReference type="Pfam" id="PF01857">
    <property type="entry name" value="RB_B"/>
    <property type="match status" value="1"/>
</dbReference>
<dbReference type="GO" id="GO:0000785">
    <property type="term" value="C:chromatin"/>
    <property type="evidence" value="ECO:0007669"/>
    <property type="project" value="TreeGrafter"/>
</dbReference>
<accession>G0R5I9</accession>
<dbReference type="InterPro" id="IPR028309">
    <property type="entry name" value="RB_fam"/>
</dbReference>
<dbReference type="GO" id="GO:0000977">
    <property type="term" value="F:RNA polymerase II transcription regulatory region sequence-specific DNA binding"/>
    <property type="evidence" value="ECO:0007669"/>
    <property type="project" value="TreeGrafter"/>
</dbReference>
<organism evidence="2 3">
    <name type="scientific">Ichthyophthirius multifiliis</name>
    <name type="common">White spot disease agent</name>
    <name type="synonym">Ich</name>
    <dbReference type="NCBI Taxonomy" id="5932"/>
    <lineage>
        <taxon>Eukaryota</taxon>
        <taxon>Sar</taxon>
        <taxon>Alveolata</taxon>
        <taxon>Ciliophora</taxon>
        <taxon>Intramacronucleata</taxon>
        <taxon>Oligohymenophorea</taxon>
        <taxon>Hymenostomatida</taxon>
        <taxon>Ophryoglenina</taxon>
        <taxon>Ichthyophthirius</taxon>
    </lineage>
</organism>
<dbReference type="GO" id="GO:0005634">
    <property type="term" value="C:nucleus"/>
    <property type="evidence" value="ECO:0007669"/>
    <property type="project" value="InterPro"/>
</dbReference>
<dbReference type="Proteomes" id="UP000008983">
    <property type="component" value="Unassembled WGS sequence"/>
</dbReference>
<dbReference type="GO" id="GO:0030154">
    <property type="term" value="P:cell differentiation"/>
    <property type="evidence" value="ECO:0007669"/>
    <property type="project" value="TreeGrafter"/>
</dbReference>
<name>G0R5I9_ICHMU</name>
<feature type="domain" description="Retinoblastoma-associated protein B-box" evidence="1">
    <location>
        <begin position="1"/>
        <end position="87"/>
    </location>
</feature>
<dbReference type="InterPro" id="IPR036915">
    <property type="entry name" value="Cyclin-like_sf"/>
</dbReference>
<dbReference type="GO" id="GO:0006357">
    <property type="term" value="P:regulation of transcription by RNA polymerase II"/>
    <property type="evidence" value="ECO:0007669"/>
    <property type="project" value="InterPro"/>
</dbReference>
<dbReference type="SUPFAM" id="SSF47954">
    <property type="entry name" value="Cyclin-like"/>
    <property type="match status" value="1"/>
</dbReference>
<dbReference type="Gene3D" id="1.10.472.10">
    <property type="entry name" value="Cyclin-like"/>
    <property type="match status" value="1"/>
</dbReference>
<dbReference type="EMBL" id="GL984378">
    <property type="protein sequence ID" value="EGR27249.1"/>
    <property type="molecule type" value="Genomic_DNA"/>
</dbReference>
<dbReference type="OrthoDB" id="296545at2759"/>
<dbReference type="AlphaFoldDB" id="G0R5I9"/>
<evidence type="ECO:0000313" key="2">
    <source>
        <dbReference type="EMBL" id="EGR27249.1"/>
    </source>
</evidence>
<dbReference type="RefSeq" id="XP_004024133.1">
    <property type="nucleotide sequence ID" value="XM_004024084.1"/>
</dbReference>
<proteinExistence type="predicted"/>
<dbReference type="GeneID" id="14903301"/>
<sequence>MKHILGNQSELLINRHIDQLILCCIYSYCKICKINILFKSIIQVYENLNQHNSNMIRELIYDMPLGENNKTGDIVTLYNNIFIQSVKNYILNTAKNINSTNEIINNTNQIKNPAITTPIFTSPLKSMLPSDVRKSLQKMPNHL</sequence>
<dbReference type="STRING" id="857967.G0R5I9"/>
<protein>
    <recommendedName>
        <fullName evidence="1">Retinoblastoma-associated protein B-box domain-containing protein</fullName>
    </recommendedName>
</protein>
<keyword evidence="3" id="KW-1185">Reference proteome</keyword>
<evidence type="ECO:0000259" key="1">
    <source>
        <dbReference type="Pfam" id="PF01857"/>
    </source>
</evidence>
<dbReference type="PANTHER" id="PTHR13742:SF17">
    <property type="entry name" value="RE32990P-RELATED"/>
    <property type="match status" value="1"/>
</dbReference>
<dbReference type="InterPro" id="IPR002719">
    <property type="entry name" value="RB_B"/>
</dbReference>